<evidence type="ECO:0000313" key="5">
    <source>
        <dbReference type="Proteomes" id="UP000580718"/>
    </source>
</evidence>
<reference evidence="2 5" key="2">
    <citation type="submission" date="2020-08" db="EMBL/GenBank/DDBJ databases">
        <title>Sequencing the genomes of 1000 actinobacteria strains.</title>
        <authorList>
            <person name="Klenk H.-P."/>
        </authorList>
    </citation>
    <scope>NUCLEOTIDE SEQUENCE [LARGE SCALE GENOMIC DNA]</scope>
    <source>
        <strain evidence="2 5">DSM 16678</strain>
    </source>
</reference>
<feature type="compositionally biased region" description="Basic and acidic residues" evidence="1">
    <location>
        <begin position="82"/>
        <end position="94"/>
    </location>
</feature>
<sequence length="111" mass="12396">MPDPEMTALAGEPLPVEFSHGDVWHPAVLLGWRHAADGTCQLRLQFVVGGLRRTAWVPLPDARLPRPVGPVRAPRRSTAPRTRPDLLLPDRDRPLPSVPRPRAHDDDLSWV</sequence>
<comment type="caution">
    <text evidence="3">The sequence shown here is derived from an EMBL/GenBank/DDBJ whole genome shotgun (WGS) entry which is preliminary data.</text>
</comment>
<keyword evidence="4" id="KW-1185">Reference proteome</keyword>
<feature type="compositionally biased region" description="Basic and acidic residues" evidence="1">
    <location>
        <begin position="102"/>
        <end position="111"/>
    </location>
</feature>
<dbReference type="EMBL" id="QKNV01000113">
    <property type="protein sequence ID" value="PZA21127.1"/>
    <property type="molecule type" value="Genomic_DNA"/>
</dbReference>
<dbReference type="EMBL" id="JACIBU010000001">
    <property type="protein sequence ID" value="MBB3676461.1"/>
    <property type="molecule type" value="Genomic_DNA"/>
</dbReference>
<evidence type="ECO:0000313" key="4">
    <source>
        <dbReference type="Proteomes" id="UP000247602"/>
    </source>
</evidence>
<feature type="region of interest" description="Disordered" evidence="1">
    <location>
        <begin position="61"/>
        <end position="111"/>
    </location>
</feature>
<gene>
    <name evidence="3" type="ORF">DMO24_11870</name>
    <name evidence="2" type="ORF">FHX36_002196</name>
</gene>
<organism evidence="3 4">
    <name type="scientific">Modestobacter versicolor</name>
    <dbReference type="NCBI Taxonomy" id="429133"/>
    <lineage>
        <taxon>Bacteria</taxon>
        <taxon>Bacillati</taxon>
        <taxon>Actinomycetota</taxon>
        <taxon>Actinomycetes</taxon>
        <taxon>Geodermatophilales</taxon>
        <taxon>Geodermatophilaceae</taxon>
        <taxon>Modestobacter</taxon>
    </lineage>
</organism>
<dbReference type="Proteomes" id="UP000580718">
    <property type="component" value="Unassembled WGS sequence"/>
</dbReference>
<accession>A0A323V8G7</accession>
<proteinExistence type="predicted"/>
<feature type="compositionally biased region" description="Low complexity" evidence="1">
    <location>
        <begin position="65"/>
        <end position="81"/>
    </location>
</feature>
<protein>
    <submittedName>
        <fullName evidence="3">Uncharacterized protein</fullName>
    </submittedName>
</protein>
<dbReference type="RefSeq" id="WP_110552478.1">
    <property type="nucleotide sequence ID" value="NZ_JACIBU010000001.1"/>
</dbReference>
<evidence type="ECO:0000256" key="1">
    <source>
        <dbReference type="SAM" id="MobiDB-lite"/>
    </source>
</evidence>
<dbReference type="OrthoDB" id="5197633at2"/>
<evidence type="ECO:0000313" key="3">
    <source>
        <dbReference type="EMBL" id="PZA21127.1"/>
    </source>
</evidence>
<reference evidence="3 4" key="1">
    <citation type="submission" date="2018-06" db="EMBL/GenBank/DDBJ databases">
        <title>Draft genome sequence of Modestobacter versicolor CP153-2.</title>
        <authorList>
            <person name="Gundlapally S.R."/>
        </authorList>
    </citation>
    <scope>NUCLEOTIDE SEQUENCE [LARGE SCALE GENOMIC DNA]</scope>
    <source>
        <strain evidence="3 4">CP153-2</strain>
    </source>
</reference>
<evidence type="ECO:0000313" key="2">
    <source>
        <dbReference type="EMBL" id="MBB3676461.1"/>
    </source>
</evidence>
<dbReference type="Proteomes" id="UP000247602">
    <property type="component" value="Unassembled WGS sequence"/>
</dbReference>
<name>A0A323V8G7_9ACTN</name>
<dbReference type="AlphaFoldDB" id="A0A323V8G7"/>